<dbReference type="InterPro" id="IPR036388">
    <property type="entry name" value="WH-like_DNA-bd_sf"/>
</dbReference>
<dbReference type="CDD" id="cd14660">
    <property type="entry name" value="E2F_DD"/>
    <property type="match status" value="1"/>
</dbReference>
<evidence type="ECO:0000313" key="11">
    <source>
        <dbReference type="Proteomes" id="UP000034350"/>
    </source>
</evidence>
<dbReference type="PANTHER" id="PTHR12081:SF18">
    <property type="entry name" value="TRANSCRIPTION FACTOR E2F2-RELATED"/>
    <property type="match status" value="1"/>
</dbReference>
<reference evidence="10 11" key="1">
    <citation type="journal article" date="2015" name="Environ. Microbiol.">
        <title>Genome analyses suggest the presence of polyploidy and recent human-driven expansions in eight global populations of the honeybee pathogen Nosema ceranae.</title>
        <authorList>
            <person name="Pelin A."/>
            <person name="Selman M."/>
            <person name="Aris-Brosou S."/>
            <person name="Farinelli L."/>
            <person name="Corradi N."/>
        </authorList>
    </citation>
    <scope>NUCLEOTIDE SEQUENCE [LARGE SCALE GENOMIC DNA]</scope>
    <source>
        <strain evidence="10 11">PA08 1199</strain>
    </source>
</reference>
<name>A0A0F9WRM0_9MICR</name>
<dbReference type="EMBL" id="JPQZ01000018">
    <property type="protein sequence ID" value="KKO75548.1"/>
    <property type="molecule type" value="Genomic_DNA"/>
</dbReference>
<evidence type="ECO:0000256" key="2">
    <source>
        <dbReference type="ARBA" id="ARBA00010940"/>
    </source>
</evidence>
<dbReference type="GO" id="GO:0000981">
    <property type="term" value="F:DNA-binding transcription factor activity, RNA polymerase II-specific"/>
    <property type="evidence" value="ECO:0007669"/>
    <property type="project" value="TreeGrafter"/>
</dbReference>
<accession>A0A0F9WRM0</accession>
<comment type="subcellular location">
    <subcellularLocation>
        <location evidence="1 7">Nucleus</location>
    </subcellularLocation>
</comment>
<comment type="similarity">
    <text evidence="2 7">Belongs to the E2F/DP family.</text>
</comment>
<dbReference type="VEuPathDB" id="MicrosporidiaDB:AAJ76_1800041656"/>
<dbReference type="AlphaFoldDB" id="A0A0F9WRM0"/>
<dbReference type="Pfam" id="PF02319">
    <property type="entry name" value="WHD_E2F_TDP"/>
    <property type="match status" value="1"/>
</dbReference>
<dbReference type="Gene3D" id="6.10.250.540">
    <property type="match status" value="1"/>
</dbReference>
<evidence type="ECO:0000256" key="6">
    <source>
        <dbReference type="ARBA" id="ARBA00023242"/>
    </source>
</evidence>
<feature type="domain" description="E2F/DP family winged-helix DNA-binding" evidence="9">
    <location>
        <begin position="14"/>
        <end position="79"/>
    </location>
</feature>
<keyword evidence="3 7" id="KW-0805">Transcription regulation</keyword>
<evidence type="ECO:0000256" key="1">
    <source>
        <dbReference type="ARBA" id="ARBA00004123"/>
    </source>
</evidence>
<dbReference type="Gene3D" id="1.10.10.10">
    <property type="entry name" value="Winged helix-like DNA-binding domain superfamily/Winged helix DNA-binding domain"/>
    <property type="match status" value="1"/>
</dbReference>
<dbReference type="OrthoDB" id="1743261at2759"/>
<dbReference type="InterPro" id="IPR037241">
    <property type="entry name" value="E2F-DP_heterodim"/>
</dbReference>
<keyword evidence="4 7" id="KW-0238">DNA-binding</keyword>
<evidence type="ECO:0000259" key="9">
    <source>
        <dbReference type="SMART" id="SM01372"/>
    </source>
</evidence>
<dbReference type="SUPFAM" id="SSF144074">
    <property type="entry name" value="E2F-DP heterodimerization region"/>
    <property type="match status" value="1"/>
</dbReference>
<dbReference type="OMA" id="XPSKIRI"/>
<dbReference type="VEuPathDB" id="MicrosporidiaDB:G9O61_00g015530"/>
<evidence type="ECO:0000256" key="8">
    <source>
        <dbReference type="SAM" id="Coils"/>
    </source>
</evidence>
<comment type="caution">
    <text evidence="10">The sequence shown here is derived from an EMBL/GenBank/DDBJ whole genome shotgun (WGS) entry which is preliminary data.</text>
</comment>
<evidence type="ECO:0000256" key="3">
    <source>
        <dbReference type="ARBA" id="ARBA00023015"/>
    </source>
</evidence>
<proteinExistence type="inferred from homology"/>
<dbReference type="SMART" id="SM01372">
    <property type="entry name" value="E2F_TDP"/>
    <property type="match status" value="1"/>
</dbReference>
<dbReference type="InterPro" id="IPR032198">
    <property type="entry name" value="E2F_CC-MB"/>
</dbReference>
<evidence type="ECO:0000313" key="10">
    <source>
        <dbReference type="EMBL" id="KKO75548.1"/>
    </source>
</evidence>
<gene>
    <name evidence="10" type="ORF">AAJ76_1800041656</name>
</gene>
<sequence>MSKNLHSDKLSSARSENSLLCLTKKFMQLIRASKDKIINLNMAATELCVHKRRVYDITNVLEGLGLLSKWSVSSARWIGGNIDDHIGSESENKENVVSSSGKFITQEEKNLDLQIAELNSKIEEMSQKQSNLENAYVTFNDLQSIPSLKDKLIFSIKAPSDMVMDIPKYEKGTYKLHLTSEAGNIMVYYVSDEVVE</sequence>
<dbReference type="InterPro" id="IPR015633">
    <property type="entry name" value="E2F"/>
</dbReference>
<dbReference type="InterPro" id="IPR003316">
    <property type="entry name" value="E2F_WHTH_DNA-bd_dom"/>
</dbReference>
<organism evidence="10 11">
    <name type="scientific">Vairimorpha ceranae</name>
    <dbReference type="NCBI Taxonomy" id="40302"/>
    <lineage>
        <taxon>Eukaryota</taxon>
        <taxon>Fungi</taxon>
        <taxon>Fungi incertae sedis</taxon>
        <taxon>Microsporidia</taxon>
        <taxon>Nosematidae</taxon>
        <taxon>Vairimorpha</taxon>
    </lineage>
</organism>
<keyword evidence="6 7" id="KW-0539">Nucleus</keyword>
<dbReference type="RefSeq" id="XP_024331290.1">
    <property type="nucleotide sequence ID" value="XM_024474288.1"/>
</dbReference>
<feature type="coiled-coil region" evidence="8">
    <location>
        <begin position="108"/>
        <end position="135"/>
    </location>
</feature>
<keyword evidence="8" id="KW-0175">Coiled coil</keyword>
<dbReference type="InterPro" id="IPR036390">
    <property type="entry name" value="WH_DNA-bd_sf"/>
</dbReference>
<dbReference type="Pfam" id="PF16421">
    <property type="entry name" value="E2F_CC-MB"/>
    <property type="match status" value="1"/>
</dbReference>
<protein>
    <submittedName>
        <fullName evidence="10">Transcription factor e2f</fullName>
    </submittedName>
</protein>
<dbReference type="Proteomes" id="UP000034350">
    <property type="component" value="Unassembled WGS sequence"/>
</dbReference>
<dbReference type="PANTHER" id="PTHR12081">
    <property type="entry name" value="TRANSCRIPTION FACTOR E2F"/>
    <property type="match status" value="1"/>
</dbReference>
<dbReference type="GO" id="GO:0090575">
    <property type="term" value="C:RNA polymerase II transcription regulator complex"/>
    <property type="evidence" value="ECO:0007669"/>
    <property type="project" value="TreeGrafter"/>
</dbReference>
<keyword evidence="11" id="KW-1185">Reference proteome</keyword>
<dbReference type="GO" id="GO:0046983">
    <property type="term" value="F:protein dimerization activity"/>
    <property type="evidence" value="ECO:0007669"/>
    <property type="project" value="InterPro"/>
</dbReference>
<dbReference type="SUPFAM" id="SSF46785">
    <property type="entry name" value="Winged helix' DNA-binding domain"/>
    <property type="match status" value="1"/>
</dbReference>
<evidence type="ECO:0000256" key="7">
    <source>
        <dbReference type="RuleBase" id="RU003796"/>
    </source>
</evidence>
<evidence type="ECO:0000256" key="5">
    <source>
        <dbReference type="ARBA" id="ARBA00023163"/>
    </source>
</evidence>
<dbReference type="GeneID" id="36319203"/>
<dbReference type="GO" id="GO:0000978">
    <property type="term" value="F:RNA polymerase II cis-regulatory region sequence-specific DNA binding"/>
    <property type="evidence" value="ECO:0007669"/>
    <property type="project" value="InterPro"/>
</dbReference>
<evidence type="ECO:0000256" key="4">
    <source>
        <dbReference type="ARBA" id="ARBA00023125"/>
    </source>
</evidence>
<dbReference type="VEuPathDB" id="MicrosporidiaDB:NCER_100500"/>
<keyword evidence="5 7" id="KW-0804">Transcription</keyword>
<dbReference type="FunFam" id="1.10.10.10:FF:000458">
    <property type="entry name" value="E2F-like (Mammalian transcription factor)"/>
    <property type="match status" value="1"/>
</dbReference>